<evidence type="ECO:0000256" key="1">
    <source>
        <dbReference type="SAM" id="Phobius"/>
    </source>
</evidence>
<keyword evidence="1" id="KW-0472">Membrane</keyword>
<feature type="transmembrane region" description="Helical" evidence="1">
    <location>
        <begin position="59"/>
        <end position="77"/>
    </location>
</feature>
<comment type="caution">
    <text evidence="2">The sequence shown here is derived from an EMBL/GenBank/DDBJ whole genome shotgun (WGS) entry which is preliminary data.</text>
</comment>
<sequence length="104" mass="11154">MQSKNNQAGSTAENRWEQGADAYGQAEQVIGDAYDKTTGKVSEIYEKTRSYSDKNPGKSLLIALGIGVGLGLLLGAGSHHRSRTNRIAEPVVNALSDVALAYFR</sequence>
<dbReference type="Proteomes" id="UP000632828">
    <property type="component" value="Unassembled WGS sequence"/>
</dbReference>
<organism evidence="2 3">
    <name type="scientific">Pelovirga terrestris</name>
    <dbReference type="NCBI Taxonomy" id="2771352"/>
    <lineage>
        <taxon>Bacteria</taxon>
        <taxon>Pseudomonadati</taxon>
        <taxon>Thermodesulfobacteriota</taxon>
        <taxon>Desulfuromonadia</taxon>
        <taxon>Geobacterales</taxon>
        <taxon>Geobacteraceae</taxon>
        <taxon>Pelovirga</taxon>
    </lineage>
</organism>
<dbReference type="EMBL" id="JACWUN010000007">
    <property type="protein sequence ID" value="MBD1400582.1"/>
    <property type="molecule type" value="Genomic_DNA"/>
</dbReference>
<evidence type="ECO:0000313" key="2">
    <source>
        <dbReference type="EMBL" id="MBD1400582.1"/>
    </source>
</evidence>
<evidence type="ECO:0008006" key="4">
    <source>
        <dbReference type="Google" id="ProtNLM"/>
    </source>
</evidence>
<name>A0A8J6QN64_9BACT</name>
<keyword evidence="3" id="KW-1185">Reference proteome</keyword>
<dbReference type="AlphaFoldDB" id="A0A8J6QN64"/>
<gene>
    <name evidence="2" type="ORF">ICT70_07850</name>
</gene>
<keyword evidence="1" id="KW-1133">Transmembrane helix</keyword>
<proteinExistence type="predicted"/>
<keyword evidence="1" id="KW-0812">Transmembrane</keyword>
<protein>
    <recommendedName>
        <fullName evidence="4">DUF883 family protein</fullName>
    </recommendedName>
</protein>
<accession>A0A8J6QN64</accession>
<reference evidence="2" key="1">
    <citation type="submission" date="2020-09" db="EMBL/GenBank/DDBJ databases">
        <title>Pelobacter alkaliphilus sp. nov., a novel anaerobic arsenate-reducing bacterium from terrestrial mud volcano.</title>
        <authorList>
            <person name="Khomyakova M.A."/>
            <person name="Merkel A.Y."/>
            <person name="Slobodkin A.I."/>
        </authorList>
    </citation>
    <scope>NUCLEOTIDE SEQUENCE</scope>
    <source>
        <strain evidence="2">M08fum</strain>
    </source>
</reference>
<evidence type="ECO:0000313" key="3">
    <source>
        <dbReference type="Proteomes" id="UP000632828"/>
    </source>
</evidence>
<dbReference type="RefSeq" id="WP_191155259.1">
    <property type="nucleotide sequence ID" value="NZ_JACWUN010000007.1"/>
</dbReference>